<reference evidence="5 6" key="1">
    <citation type="journal article" date="2016" name="Nat. Commun.">
        <title>Thousands of microbial genomes shed light on interconnected biogeochemical processes in an aquifer system.</title>
        <authorList>
            <person name="Anantharaman K."/>
            <person name="Brown C.T."/>
            <person name="Hug L.A."/>
            <person name="Sharon I."/>
            <person name="Castelle C.J."/>
            <person name="Probst A.J."/>
            <person name="Thomas B.C."/>
            <person name="Singh A."/>
            <person name="Wilkins M.J."/>
            <person name="Karaoz U."/>
            <person name="Brodie E.L."/>
            <person name="Williams K.H."/>
            <person name="Hubbard S.S."/>
            <person name="Banfield J.F."/>
        </authorList>
    </citation>
    <scope>NUCLEOTIDE SEQUENCE [LARGE SCALE GENOMIC DNA]</scope>
    <source>
        <strain evidence="6">RIFCSPLOWO2_12_FULL_64_10</strain>
    </source>
</reference>
<dbReference type="PANTHER" id="PTHR24421">
    <property type="entry name" value="NITRATE/NITRITE SENSOR PROTEIN NARX-RELATED"/>
    <property type="match status" value="1"/>
</dbReference>
<dbReference type="InterPro" id="IPR005467">
    <property type="entry name" value="His_kinase_dom"/>
</dbReference>
<dbReference type="Pfam" id="PF02518">
    <property type="entry name" value="HATPase_c"/>
    <property type="match status" value="1"/>
</dbReference>
<dbReference type="Pfam" id="PF07730">
    <property type="entry name" value="HisKA_3"/>
    <property type="match status" value="1"/>
</dbReference>
<dbReference type="SUPFAM" id="SSF55781">
    <property type="entry name" value="GAF domain-like"/>
    <property type="match status" value="1"/>
</dbReference>
<dbReference type="PANTHER" id="PTHR24421:SF59">
    <property type="entry name" value="OXYGEN SENSOR HISTIDINE KINASE NREB"/>
    <property type="match status" value="1"/>
</dbReference>
<proteinExistence type="predicted"/>
<keyword evidence="1" id="KW-0808">Transferase</keyword>
<dbReference type="InterPro" id="IPR036890">
    <property type="entry name" value="HATPase_C_sf"/>
</dbReference>
<evidence type="ECO:0000256" key="1">
    <source>
        <dbReference type="ARBA" id="ARBA00022679"/>
    </source>
</evidence>
<dbReference type="PROSITE" id="PS50109">
    <property type="entry name" value="HIS_KIN"/>
    <property type="match status" value="1"/>
</dbReference>
<dbReference type="InterPro" id="IPR050482">
    <property type="entry name" value="Sensor_HK_TwoCompSys"/>
</dbReference>
<gene>
    <name evidence="5" type="ORF">A3F84_25180</name>
</gene>
<protein>
    <recommendedName>
        <fullName evidence="4">Histidine kinase domain-containing protein</fullName>
    </recommendedName>
</protein>
<dbReference type="SUPFAM" id="SSF55874">
    <property type="entry name" value="ATPase domain of HSP90 chaperone/DNA topoisomerase II/histidine kinase"/>
    <property type="match status" value="1"/>
</dbReference>
<evidence type="ECO:0000256" key="2">
    <source>
        <dbReference type="ARBA" id="ARBA00022777"/>
    </source>
</evidence>
<dbReference type="GO" id="GO:0016020">
    <property type="term" value="C:membrane"/>
    <property type="evidence" value="ECO:0007669"/>
    <property type="project" value="InterPro"/>
</dbReference>
<dbReference type="InterPro" id="IPR011712">
    <property type="entry name" value="Sig_transdc_His_kin_sub3_dim/P"/>
</dbReference>
<sequence>MDTEARARELTAAFLNAQRERIIEEMSESLGPSGSMRLLPAHSALFDVARADVRVPDPRRAIAGVHRALAREEGRDDLPSLISGQMALWSVLHWRFRETEGPHNAPDVIHPALALAGDAVDGITGVLIDMVQSGETSVAFPGWRTLVELGRTHREFRALNRIVRDLLDAREPGQMFEALQQGILGAFHLRSLVIAVVNHAEGFVEVVRAHPASPVTHDPVGWRYDLAHPEILCHVARSGRVEVIDGWDPLYHERVVQQDGSTAFRQRPLSWNEGHTAFFVPILARDRAVGVVCTASTQTSKQLILREIERMQPFLQQAGATLSTVSEVIERKRVSERLGRSQGQLRHLSARLQSIREEERARIAREVHDELGQVLTALKMDLAWMSNRLAKDQTSLRERARSMTQLIDTTIQTVRRISTELRPGVLDDLGLTAAVEWQAQEFQGRTGIRCALAARPEEIPLDPARATAVFRIFQEILTNVARHADATRVEIFLRERDGHVTLEVTDDGRGITQDQISSSRSLGLIGMRERALAWNGEVEISGGRGTRVMVRIPVEKRQGAS</sequence>
<dbReference type="InterPro" id="IPR003594">
    <property type="entry name" value="HATPase_dom"/>
</dbReference>
<keyword evidence="2" id="KW-0418">Kinase</keyword>
<keyword evidence="3" id="KW-0902">Two-component regulatory system</keyword>
<accession>A0A1F6CBX9</accession>
<dbReference type="Gene3D" id="3.30.565.10">
    <property type="entry name" value="Histidine kinase-like ATPase, C-terminal domain"/>
    <property type="match status" value="1"/>
</dbReference>
<dbReference type="CDD" id="cd16917">
    <property type="entry name" value="HATPase_UhpB-NarQ-NarX-like"/>
    <property type="match status" value="1"/>
</dbReference>
<dbReference type="GO" id="GO:0046983">
    <property type="term" value="F:protein dimerization activity"/>
    <property type="evidence" value="ECO:0007669"/>
    <property type="project" value="InterPro"/>
</dbReference>
<evidence type="ECO:0000259" key="4">
    <source>
        <dbReference type="PROSITE" id="PS50109"/>
    </source>
</evidence>
<dbReference type="InterPro" id="IPR029016">
    <property type="entry name" value="GAF-like_dom_sf"/>
</dbReference>
<comment type="caution">
    <text evidence="5">The sequence shown here is derived from an EMBL/GenBank/DDBJ whole genome shotgun (WGS) entry which is preliminary data.</text>
</comment>
<dbReference type="EMBL" id="MFKF01000288">
    <property type="protein sequence ID" value="OGG46696.1"/>
    <property type="molecule type" value="Genomic_DNA"/>
</dbReference>
<dbReference type="Proteomes" id="UP000178606">
    <property type="component" value="Unassembled WGS sequence"/>
</dbReference>
<dbReference type="Gene3D" id="1.20.5.1930">
    <property type="match status" value="1"/>
</dbReference>
<evidence type="ECO:0000313" key="6">
    <source>
        <dbReference type="Proteomes" id="UP000178606"/>
    </source>
</evidence>
<dbReference type="AlphaFoldDB" id="A0A1F6CBX9"/>
<feature type="domain" description="Histidine kinase" evidence="4">
    <location>
        <begin position="362"/>
        <end position="556"/>
    </location>
</feature>
<evidence type="ECO:0000256" key="3">
    <source>
        <dbReference type="ARBA" id="ARBA00023012"/>
    </source>
</evidence>
<evidence type="ECO:0000313" key="5">
    <source>
        <dbReference type="EMBL" id="OGG46696.1"/>
    </source>
</evidence>
<dbReference type="GO" id="GO:0000155">
    <property type="term" value="F:phosphorelay sensor kinase activity"/>
    <property type="evidence" value="ECO:0007669"/>
    <property type="project" value="InterPro"/>
</dbReference>
<dbReference type="Gene3D" id="3.30.450.40">
    <property type="match status" value="1"/>
</dbReference>
<name>A0A1F6CBX9_HANXR</name>
<dbReference type="SMART" id="SM00387">
    <property type="entry name" value="HATPase_c"/>
    <property type="match status" value="1"/>
</dbReference>
<organism evidence="5 6">
    <name type="scientific">Handelsmanbacteria sp. (strain RIFCSPLOWO2_12_FULL_64_10)</name>
    <dbReference type="NCBI Taxonomy" id="1817868"/>
    <lineage>
        <taxon>Bacteria</taxon>
        <taxon>Candidatus Handelsmaniibacteriota</taxon>
    </lineage>
</organism>